<feature type="binding site" evidence="7">
    <location>
        <position position="249"/>
    </location>
    <ligand>
        <name>5-hydroxyisourate</name>
        <dbReference type="ChEBI" id="CHEBI:18072"/>
    </ligand>
</feature>
<evidence type="ECO:0000256" key="7">
    <source>
        <dbReference type="PIRSR" id="PIRSR000241-2"/>
    </source>
</evidence>
<feature type="binding site" evidence="7">
    <location>
        <position position="222"/>
    </location>
    <ligand>
        <name>urate</name>
        <dbReference type="ChEBI" id="CHEBI:17775"/>
    </ligand>
</feature>
<feature type="binding site" evidence="7">
    <location>
        <position position="223"/>
    </location>
    <ligand>
        <name>5-hydroxyisourate</name>
        <dbReference type="ChEBI" id="CHEBI:18072"/>
    </ligand>
</feature>
<comment type="pathway">
    <text evidence="1 5">Purine metabolism; urate degradation; (S)-allantoin from urate: step 1/3.</text>
</comment>
<comment type="function">
    <text evidence="5 8">Catalyzes the oxidation of uric acid to 5-hydroxyisourate, which is further processed to form (S)-allantoin.</text>
</comment>
<feature type="binding site" evidence="7">
    <location>
        <position position="249"/>
    </location>
    <ligand>
        <name>O2</name>
        <dbReference type="ChEBI" id="CHEBI:15379"/>
    </ligand>
</feature>
<reference evidence="9" key="1">
    <citation type="submission" date="2019-09" db="EMBL/GenBank/DDBJ databases">
        <title>Characterisation of the sponge microbiome using genome-centric metagenomics.</title>
        <authorList>
            <person name="Engelberts J.P."/>
            <person name="Robbins S.J."/>
            <person name="De Goeij J.M."/>
            <person name="Aranda M."/>
            <person name="Bell S.C."/>
            <person name="Webster N.S."/>
        </authorList>
    </citation>
    <scope>NUCLEOTIDE SEQUENCE</scope>
    <source>
        <strain evidence="9">SB0662_bin_9</strain>
    </source>
</reference>
<accession>A0A6B1DNX9</accession>
<feature type="binding site" evidence="7">
    <location>
        <position position="222"/>
    </location>
    <ligand>
        <name>5-hydroxyisourate</name>
        <dbReference type="ChEBI" id="CHEBI:18072"/>
    </ligand>
</feature>
<feature type="binding site" evidence="7">
    <location>
        <position position="62"/>
    </location>
    <ligand>
        <name>5-hydroxyisourate</name>
        <dbReference type="ChEBI" id="CHEBI:18072"/>
    </ligand>
</feature>
<keyword evidence="3 5" id="KW-0659">Purine metabolism</keyword>
<gene>
    <name evidence="9" type="primary">pucL</name>
    <name evidence="9" type="ORF">F4Y08_02195</name>
</gene>
<dbReference type="PANTHER" id="PTHR42874">
    <property type="entry name" value="URICASE"/>
    <property type="match status" value="1"/>
</dbReference>
<proteinExistence type="inferred from homology"/>
<dbReference type="UniPathway" id="UPA00394">
    <property type="reaction ID" value="UER00650"/>
</dbReference>
<feature type="binding site" evidence="7">
    <location>
        <position position="163"/>
    </location>
    <ligand>
        <name>5-hydroxyisourate</name>
        <dbReference type="ChEBI" id="CHEBI:18072"/>
    </ligand>
</feature>
<name>A0A6B1DNX9_9CHLR</name>
<feature type="binding site" evidence="7">
    <location>
        <position position="63"/>
    </location>
    <ligand>
        <name>5-hydroxyisourate</name>
        <dbReference type="ChEBI" id="CHEBI:18072"/>
    </ligand>
</feature>
<evidence type="ECO:0000256" key="5">
    <source>
        <dbReference type="PIRNR" id="PIRNR000241"/>
    </source>
</evidence>
<feature type="binding site" evidence="7">
    <location>
        <position position="163"/>
    </location>
    <ligand>
        <name>urate</name>
        <dbReference type="ChEBI" id="CHEBI:17775"/>
    </ligand>
</feature>
<feature type="binding site" evidence="7">
    <location>
        <position position="249"/>
    </location>
    <ligand>
        <name>urate</name>
        <dbReference type="ChEBI" id="CHEBI:17775"/>
    </ligand>
</feature>
<feature type="active site" description="Charge relay system" evidence="6">
    <location>
        <position position="251"/>
    </location>
</feature>
<protein>
    <recommendedName>
        <fullName evidence="5 8">Uricase</fullName>
        <ecNumber evidence="5 8">1.7.3.3</ecNumber>
    </recommendedName>
    <alternativeName>
        <fullName evidence="5">Urate oxidase</fullName>
    </alternativeName>
</protein>
<evidence type="ECO:0000256" key="2">
    <source>
        <dbReference type="ARBA" id="ARBA00009760"/>
    </source>
</evidence>
<evidence type="ECO:0000256" key="1">
    <source>
        <dbReference type="ARBA" id="ARBA00004831"/>
    </source>
</evidence>
<dbReference type="InterPro" id="IPR002042">
    <property type="entry name" value="Uricase"/>
</dbReference>
<dbReference type="GO" id="GO:0004846">
    <property type="term" value="F:urate oxidase activity"/>
    <property type="evidence" value="ECO:0007669"/>
    <property type="project" value="UniProtKB-EC"/>
</dbReference>
<dbReference type="AlphaFoldDB" id="A0A6B1DNX9"/>
<dbReference type="GO" id="GO:0006145">
    <property type="term" value="P:purine nucleobase catabolic process"/>
    <property type="evidence" value="ECO:0007669"/>
    <property type="project" value="TreeGrafter"/>
</dbReference>
<feature type="binding site" evidence="7">
    <location>
        <position position="62"/>
    </location>
    <ligand>
        <name>urate</name>
        <dbReference type="ChEBI" id="CHEBI:17775"/>
    </ligand>
</feature>
<dbReference type="GO" id="GO:0019628">
    <property type="term" value="P:urate catabolic process"/>
    <property type="evidence" value="ECO:0007669"/>
    <property type="project" value="UniProtKB-UniPathway"/>
</dbReference>
<dbReference type="NCBIfam" id="TIGR03383">
    <property type="entry name" value="urate_oxi"/>
    <property type="match status" value="1"/>
</dbReference>
<feature type="binding site" evidence="7">
    <location>
        <position position="63"/>
    </location>
    <ligand>
        <name>urate</name>
        <dbReference type="ChEBI" id="CHEBI:17775"/>
    </ligand>
</feature>
<evidence type="ECO:0000256" key="3">
    <source>
        <dbReference type="ARBA" id="ARBA00022631"/>
    </source>
</evidence>
<evidence type="ECO:0000313" key="9">
    <source>
        <dbReference type="EMBL" id="MYD89138.1"/>
    </source>
</evidence>
<dbReference type="PIRSF" id="PIRSF000241">
    <property type="entry name" value="Urate_oxidase"/>
    <property type="match status" value="1"/>
</dbReference>
<feature type="binding site" evidence="7">
    <location>
        <position position="62"/>
    </location>
    <ligand>
        <name>O2</name>
        <dbReference type="ChEBI" id="CHEBI:15379"/>
    </ligand>
</feature>
<feature type="binding site" evidence="7">
    <location>
        <position position="180"/>
    </location>
    <ligand>
        <name>urate</name>
        <dbReference type="ChEBI" id="CHEBI:17775"/>
    </ligand>
</feature>
<keyword evidence="4 5" id="KW-0560">Oxidoreductase</keyword>
<dbReference type="SUPFAM" id="SSF55620">
    <property type="entry name" value="Tetrahydrobiopterin biosynthesis enzymes-like"/>
    <property type="match status" value="2"/>
</dbReference>
<comment type="catalytic activity">
    <reaction evidence="5 8">
        <text>urate + O2 + H2O = 5-hydroxyisourate + H2O2</text>
        <dbReference type="Rhea" id="RHEA:21368"/>
        <dbReference type="ChEBI" id="CHEBI:15377"/>
        <dbReference type="ChEBI" id="CHEBI:15379"/>
        <dbReference type="ChEBI" id="CHEBI:16240"/>
        <dbReference type="ChEBI" id="CHEBI:17775"/>
        <dbReference type="ChEBI" id="CHEBI:18072"/>
        <dbReference type="EC" id="1.7.3.3"/>
    </reaction>
</comment>
<feature type="binding site" evidence="7">
    <location>
        <position position="180"/>
    </location>
    <ligand>
        <name>5-hydroxyisourate</name>
        <dbReference type="ChEBI" id="CHEBI:18072"/>
    </ligand>
</feature>
<dbReference type="Gene3D" id="3.10.270.10">
    <property type="entry name" value="Urate Oxidase"/>
    <property type="match status" value="1"/>
</dbReference>
<feature type="active site" description="Charge relay system" evidence="6">
    <location>
        <position position="62"/>
    </location>
</feature>
<dbReference type="EMBL" id="VXPY01000013">
    <property type="protein sequence ID" value="MYD89138.1"/>
    <property type="molecule type" value="Genomic_DNA"/>
</dbReference>
<dbReference type="PANTHER" id="PTHR42874:SF1">
    <property type="entry name" value="URICASE"/>
    <property type="match status" value="1"/>
</dbReference>
<evidence type="ECO:0000256" key="4">
    <source>
        <dbReference type="ARBA" id="ARBA00023002"/>
    </source>
</evidence>
<evidence type="ECO:0000256" key="8">
    <source>
        <dbReference type="RuleBase" id="RU004455"/>
    </source>
</evidence>
<organism evidence="9">
    <name type="scientific">Caldilineaceae bacterium SB0662_bin_9</name>
    <dbReference type="NCBI Taxonomy" id="2605258"/>
    <lineage>
        <taxon>Bacteria</taxon>
        <taxon>Bacillati</taxon>
        <taxon>Chloroflexota</taxon>
        <taxon>Caldilineae</taxon>
        <taxon>Caldilineales</taxon>
        <taxon>Caldilineaceae</taxon>
    </lineage>
</organism>
<feature type="binding site" evidence="7">
    <location>
        <position position="223"/>
    </location>
    <ligand>
        <name>urate</name>
        <dbReference type="ChEBI" id="CHEBI:17775"/>
    </ligand>
</feature>
<sequence>MRMDCTPVKLAAHTFGKARVRVLRLVREQTRHRISELSVDMALLGRFDRAYTHGDNADVVPTDTMKNLVYIAACQHPNLETESFAIELAQGMLQRYGHVSEVHIDLVETPWHRLHVNGSDHPHGFVQSQACTPIAGVIVARDRQTVRSGFRDLALMKTTGSGFAGFLRDKVTTLPEVDDRILATRMQANWTYGAAPAGYTQTAGTIRSTLEEVFAATYSKSVQDSLWRMGSAVLERIPEVEDITLSMPNLHYHEVDLAQFGLDASNRVFRPTDEPHGHIEATVTR</sequence>
<comment type="caution">
    <text evidence="9">The sequence shown here is derived from an EMBL/GenBank/DDBJ whole genome shotgun (WGS) entry which is preliminary data.</text>
</comment>
<evidence type="ECO:0000256" key="6">
    <source>
        <dbReference type="PIRSR" id="PIRSR000241-1"/>
    </source>
</evidence>
<comment type="similarity">
    <text evidence="2 5 8">Belongs to the uricase family.</text>
</comment>
<dbReference type="Pfam" id="PF01014">
    <property type="entry name" value="Uricase"/>
    <property type="match status" value="2"/>
</dbReference>
<feature type="active site" description="Charge relay system" evidence="6">
    <location>
        <position position="17"/>
    </location>
</feature>
<dbReference type="PRINTS" id="PR00093">
    <property type="entry name" value="URICASE"/>
</dbReference>
<dbReference type="EC" id="1.7.3.3" evidence="5 8"/>